<name>A0A3L9M065_9FLAO</name>
<dbReference type="AlphaFoldDB" id="A0A3L9M065"/>
<protein>
    <recommendedName>
        <fullName evidence="3">Transcription elongation factor</fullName>
    </recommendedName>
</protein>
<gene>
    <name evidence="1" type="ORF">EAH69_13130</name>
</gene>
<sequence length="151" mass="17391">MSKNYNRKDIIDHLIHLRQEEVQTLENTHKMYTESLDLDEDSSVEVDDLVQQSRSTEDAITTKLRIDEAKKELEVFVKLKPELVSGITEGNVVFTNKVNIVIGLAFQQFEFEGDKFVGMSTKAPIYKYIEGKVKGEQIEFNGIEYTIEEIL</sequence>
<dbReference type="RefSeq" id="WP_121935671.1">
    <property type="nucleotide sequence ID" value="NZ_RDOJ01000025.1"/>
</dbReference>
<keyword evidence="2" id="KW-1185">Reference proteome</keyword>
<dbReference type="EMBL" id="RDOJ01000025">
    <property type="protein sequence ID" value="RLZ06547.1"/>
    <property type="molecule type" value="Genomic_DNA"/>
</dbReference>
<evidence type="ECO:0008006" key="3">
    <source>
        <dbReference type="Google" id="ProtNLM"/>
    </source>
</evidence>
<proteinExistence type="predicted"/>
<organism evidence="1 2">
    <name type="scientific">Faecalibacter macacae</name>
    <dbReference type="NCBI Taxonomy" id="1859289"/>
    <lineage>
        <taxon>Bacteria</taxon>
        <taxon>Pseudomonadati</taxon>
        <taxon>Bacteroidota</taxon>
        <taxon>Flavobacteriia</taxon>
        <taxon>Flavobacteriales</taxon>
        <taxon>Weeksellaceae</taxon>
        <taxon>Faecalibacter</taxon>
    </lineage>
</organism>
<dbReference type="Proteomes" id="UP000275348">
    <property type="component" value="Unassembled WGS sequence"/>
</dbReference>
<evidence type="ECO:0000313" key="1">
    <source>
        <dbReference type="EMBL" id="RLZ06547.1"/>
    </source>
</evidence>
<evidence type="ECO:0000313" key="2">
    <source>
        <dbReference type="Proteomes" id="UP000275348"/>
    </source>
</evidence>
<dbReference type="OrthoDB" id="667380at2"/>
<comment type="caution">
    <text evidence="1">The sequence shown here is derived from an EMBL/GenBank/DDBJ whole genome shotgun (WGS) entry which is preliminary data.</text>
</comment>
<accession>A0A3L9M065</accession>
<reference evidence="1 2" key="1">
    <citation type="submission" date="2018-10" db="EMBL/GenBank/DDBJ databases">
        <authorList>
            <person name="Chen X."/>
        </authorList>
    </citation>
    <scope>NUCLEOTIDE SEQUENCE [LARGE SCALE GENOMIC DNA]</scope>
    <source>
        <strain evidence="1 2">YIM 102668</strain>
    </source>
</reference>